<dbReference type="InterPro" id="IPR032789">
    <property type="entry name" value="T2SS-T3SS_pil_N"/>
</dbReference>
<keyword evidence="6" id="KW-1185">Reference proteome</keyword>
<evidence type="ECO:0000256" key="1">
    <source>
        <dbReference type="RuleBase" id="RU004003"/>
    </source>
</evidence>
<feature type="domain" description="Pilus formation protein N-terminal" evidence="4">
    <location>
        <begin position="44"/>
        <end position="109"/>
    </location>
</feature>
<dbReference type="InterPro" id="IPR050810">
    <property type="entry name" value="Bact_Secretion_Sys_Channel"/>
</dbReference>
<dbReference type="InterPro" id="IPR001775">
    <property type="entry name" value="GspD/PilQ"/>
</dbReference>
<name>A0A2P7S592_9HYPH</name>
<feature type="domain" description="Type II/III secretion system secretin-like" evidence="3">
    <location>
        <begin position="250"/>
        <end position="415"/>
    </location>
</feature>
<evidence type="ECO:0000259" key="4">
    <source>
        <dbReference type="Pfam" id="PF13629"/>
    </source>
</evidence>
<comment type="caution">
    <text evidence="5">The sequence shown here is derived from an EMBL/GenBank/DDBJ whole genome shotgun (WGS) entry which is preliminary data.</text>
</comment>
<dbReference type="GO" id="GO:0015627">
    <property type="term" value="C:type II protein secretion system complex"/>
    <property type="evidence" value="ECO:0007669"/>
    <property type="project" value="TreeGrafter"/>
</dbReference>
<evidence type="ECO:0000259" key="3">
    <source>
        <dbReference type="Pfam" id="PF00263"/>
    </source>
</evidence>
<dbReference type="OrthoDB" id="9775455at2"/>
<evidence type="ECO:0000313" key="6">
    <source>
        <dbReference type="Proteomes" id="UP000240653"/>
    </source>
</evidence>
<reference evidence="5 6" key="1">
    <citation type="submission" date="2018-03" db="EMBL/GenBank/DDBJ databases">
        <title>The draft genome of Mesorhizobium soli JCM 19897.</title>
        <authorList>
            <person name="Li L."/>
            <person name="Liu L."/>
            <person name="Liang L."/>
            <person name="Wang T."/>
            <person name="Zhang X."/>
        </authorList>
    </citation>
    <scope>NUCLEOTIDE SEQUENCE [LARGE SCALE GENOMIC DNA]</scope>
    <source>
        <strain evidence="5 6">JCM 19897</strain>
    </source>
</reference>
<dbReference type="Proteomes" id="UP000240653">
    <property type="component" value="Unassembled WGS sequence"/>
</dbReference>
<dbReference type="PRINTS" id="PR00811">
    <property type="entry name" value="BCTERIALGSPD"/>
</dbReference>
<evidence type="ECO:0000256" key="2">
    <source>
        <dbReference type="SAM" id="SignalP"/>
    </source>
</evidence>
<dbReference type="EMBL" id="PXYL01000013">
    <property type="protein sequence ID" value="PSJ57645.1"/>
    <property type="molecule type" value="Genomic_DNA"/>
</dbReference>
<gene>
    <name evidence="5" type="ORF">C7I85_22080</name>
</gene>
<evidence type="ECO:0000313" key="5">
    <source>
        <dbReference type="EMBL" id="PSJ57645.1"/>
    </source>
</evidence>
<dbReference type="Pfam" id="PF00263">
    <property type="entry name" value="Secretin"/>
    <property type="match status" value="1"/>
</dbReference>
<proteinExistence type="inferred from homology"/>
<dbReference type="RefSeq" id="WP_106726179.1">
    <property type="nucleotide sequence ID" value="NZ_PXYL01000013.1"/>
</dbReference>
<dbReference type="AlphaFoldDB" id="A0A2P7S592"/>
<protein>
    <submittedName>
        <fullName evidence="5">Pilus assembly protein CpaC</fullName>
    </submittedName>
</protein>
<sequence>MLRFGLRYLVALLSLAALPVLSMHPAAAADRRIDVSSPGVHRIFLPVSRSVTIQVNQNLGDMVVADSKIADAQPMTDRTLYVIGKAPGTTSINLFSDKRQSLGVIEIEVGVDLDDLSAAIRQVAPRSRVTIGSVNGRVRLGGRVKDGAQLAEILKVAQQYGPEAIINSIEVEDSQQVNLEVRVLEVSRNAGRELGVSIRAKDADNPKSVSGFASGPAEVLAPFATGNVPFASLIARVIDSGINVDVMVRALEDKRLARRLAEPNLTTLSGEEASFLAGGEVPIPVAGETNSNGIQTTIQFKEFGVKLRFIPIVLDNGKINLRLNPEVSEVDPTTSINANGLEIPGFSTRRASTVVELRDGQSFAIAGLLQSTNRKLQSQVPWIGQLPIIGALFRSSSYIKNETDLVIIVTPRLVRPATPGQQVATPLDKTRPTNDPEYFLLGELEVSKNMIRTYETGQGVVGPYGHMLDLKSKDQLVYVKK</sequence>
<dbReference type="GO" id="GO:0009306">
    <property type="term" value="P:protein secretion"/>
    <property type="evidence" value="ECO:0007669"/>
    <property type="project" value="InterPro"/>
</dbReference>
<feature type="signal peptide" evidence="2">
    <location>
        <begin position="1"/>
        <end position="28"/>
    </location>
</feature>
<dbReference type="PANTHER" id="PTHR30332:SF17">
    <property type="entry name" value="TYPE IV PILIATION SYSTEM PROTEIN DR_0774-RELATED"/>
    <property type="match status" value="1"/>
</dbReference>
<organism evidence="5 6">
    <name type="scientific">Pseudaminobacter soli</name>
    <name type="common">ex Li et al. 2025</name>
    <dbReference type="NCBI Taxonomy" id="1295366"/>
    <lineage>
        <taxon>Bacteria</taxon>
        <taxon>Pseudomonadati</taxon>
        <taxon>Pseudomonadota</taxon>
        <taxon>Alphaproteobacteria</taxon>
        <taxon>Hyphomicrobiales</taxon>
        <taxon>Phyllobacteriaceae</taxon>
        <taxon>Pseudaminobacter</taxon>
    </lineage>
</organism>
<comment type="similarity">
    <text evidence="1">Belongs to the bacterial secretin family.</text>
</comment>
<dbReference type="InterPro" id="IPR004846">
    <property type="entry name" value="T2SS/T3SS_dom"/>
</dbReference>
<feature type="chain" id="PRO_5015107201" evidence="2">
    <location>
        <begin position="29"/>
        <end position="481"/>
    </location>
</feature>
<keyword evidence="2" id="KW-0732">Signal</keyword>
<dbReference type="Pfam" id="PF13629">
    <property type="entry name" value="T2SS-T3SS_pil_N"/>
    <property type="match status" value="1"/>
</dbReference>
<accession>A0A2P7S592</accession>
<dbReference type="PANTHER" id="PTHR30332">
    <property type="entry name" value="PROBABLE GENERAL SECRETION PATHWAY PROTEIN D"/>
    <property type="match status" value="1"/>
</dbReference>